<dbReference type="InterPro" id="IPR013656">
    <property type="entry name" value="PAS_4"/>
</dbReference>
<evidence type="ECO:0000256" key="1">
    <source>
        <dbReference type="ARBA" id="ARBA00000085"/>
    </source>
</evidence>
<evidence type="ECO:0000256" key="6">
    <source>
        <dbReference type="ARBA" id="ARBA00022777"/>
    </source>
</evidence>
<dbReference type="GO" id="GO:0004673">
    <property type="term" value="F:protein histidine kinase activity"/>
    <property type="evidence" value="ECO:0007669"/>
    <property type="project" value="UniProtKB-EC"/>
</dbReference>
<dbReference type="PANTHER" id="PTHR41523">
    <property type="entry name" value="TWO-COMPONENT SYSTEM SENSOR PROTEIN"/>
    <property type="match status" value="1"/>
</dbReference>
<dbReference type="AlphaFoldDB" id="A0A2T5K9V6"/>
<reference evidence="9 10" key="1">
    <citation type="submission" date="2018-04" db="EMBL/GenBank/DDBJ databases">
        <title>Genomic Encyclopedia of Type Strains, Phase III (KMG-III): the genomes of soil and plant-associated and newly described type strains.</title>
        <authorList>
            <person name="Whitman W."/>
        </authorList>
    </citation>
    <scope>NUCLEOTIDE SEQUENCE [LARGE SCALE GENOMIC DNA]</scope>
    <source>
        <strain evidence="9 10">KA25</strain>
    </source>
</reference>
<dbReference type="EMBL" id="QAOT01000005">
    <property type="protein sequence ID" value="PTR19205.1"/>
    <property type="molecule type" value="Genomic_DNA"/>
</dbReference>
<gene>
    <name evidence="9" type="ORF">C8J28_10546</name>
</gene>
<dbReference type="CDD" id="cd00130">
    <property type="entry name" value="PAS"/>
    <property type="match status" value="1"/>
</dbReference>
<evidence type="ECO:0000256" key="4">
    <source>
        <dbReference type="ARBA" id="ARBA00022679"/>
    </source>
</evidence>
<dbReference type="SUPFAM" id="SSF55874">
    <property type="entry name" value="ATPase domain of HSP90 chaperone/DNA topoisomerase II/histidine kinase"/>
    <property type="match status" value="1"/>
</dbReference>
<evidence type="ECO:0000313" key="9">
    <source>
        <dbReference type="EMBL" id="PTR19205.1"/>
    </source>
</evidence>
<dbReference type="SMR" id="A0A2T5K9V6"/>
<evidence type="ECO:0000256" key="5">
    <source>
        <dbReference type="ARBA" id="ARBA00022741"/>
    </source>
</evidence>
<dbReference type="InterPro" id="IPR000014">
    <property type="entry name" value="PAS"/>
</dbReference>
<dbReference type="EC" id="2.7.13.3" evidence="2"/>
<keyword evidence="4" id="KW-0808">Transferase</keyword>
<dbReference type="SUPFAM" id="SSF55785">
    <property type="entry name" value="PYP-like sensor domain (PAS domain)"/>
    <property type="match status" value="1"/>
</dbReference>
<dbReference type="PANTHER" id="PTHR41523:SF8">
    <property type="entry name" value="ETHYLENE RESPONSE SENSOR PROTEIN"/>
    <property type="match status" value="1"/>
</dbReference>
<evidence type="ECO:0000256" key="7">
    <source>
        <dbReference type="ARBA" id="ARBA00022840"/>
    </source>
</evidence>
<dbReference type="RefSeq" id="WP_011910277.1">
    <property type="nucleotide sequence ID" value="NZ_CP089966.1"/>
</dbReference>
<comment type="catalytic activity">
    <reaction evidence="1">
        <text>ATP + protein L-histidine = ADP + protein N-phospho-L-histidine.</text>
        <dbReference type="EC" id="2.7.13.3"/>
    </reaction>
</comment>
<dbReference type="Gene3D" id="3.30.450.20">
    <property type="entry name" value="PAS domain"/>
    <property type="match status" value="1"/>
</dbReference>
<dbReference type="InterPro" id="IPR036890">
    <property type="entry name" value="HATPase_C_sf"/>
</dbReference>
<keyword evidence="5" id="KW-0547">Nucleotide-binding</keyword>
<organism evidence="9 10">
    <name type="scientific">Cereibacter azotoformans</name>
    <dbReference type="NCBI Taxonomy" id="43057"/>
    <lineage>
        <taxon>Bacteria</taxon>
        <taxon>Pseudomonadati</taxon>
        <taxon>Pseudomonadota</taxon>
        <taxon>Alphaproteobacteria</taxon>
        <taxon>Rhodobacterales</taxon>
        <taxon>Paracoccaceae</taxon>
        <taxon>Cereibacter</taxon>
    </lineage>
</organism>
<dbReference type="SMART" id="SM00911">
    <property type="entry name" value="HWE_HK"/>
    <property type="match status" value="1"/>
</dbReference>
<dbReference type="Pfam" id="PF07536">
    <property type="entry name" value="HWE_HK"/>
    <property type="match status" value="1"/>
</dbReference>
<comment type="caution">
    <text evidence="9">The sequence shown here is derived from an EMBL/GenBank/DDBJ whole genome shotgun (WGS) entry which is preliminary data.</text>
</comment>
<dbReference type="GO" id="GO:0005524">
    <property type="term" value="F:ATP binding"/>
    <property type="evidence" value="ECO:0007669"/>
    <property type="project" value="UniProtKB-KW"/>
</dbReference>
<accession>A0A2T5K9V6</accession>
<evidence type="ECO:0000256" key="2">
    <source>
        <dbReference type="ARBA" id="ARBA00012438"/>
    </source>
</evidence>
<dbReference type="InterPro" id="IPR011102">
    <property type="entry name" value="Sig_transdc_His_kinase_HWE"/>
</dbReference>
<protein>
    <recommendedName>
        <fullName evidence="2">histidine kinase</fullName>
        <ecNumber evidence="2">2.7.13.3</ecNumber>
    </recommendedName>
</protein>
<keyword evidence="10" id="KW-1185">Reference proteome</keyword>
<evidence type="ECO:0000259" key="8">
    <source>
        <dbReference type="SMART" id="SM00911"/>
    </source>
</evidence>
<dbReference type="InterPro" id="IPR035965">
    <property type="entry name" value="PAS-like_dom_sf"/>
</dbReference>
<dbReference type="Proteomes" id="UP000244060">
    <property type="component" value="Unassembled WGS sequence"/>
</dbReference>
<keyword evidence="7" id="KW-0067">ATP-binding</keyword>
<name>A0A2T5K9V6_9RHOB</name>
<proteinExistence type="predicted"/>
<dbReference type="Gene3D" id="3.30.565.10">
    <property type="entry name" value="Histidine kinase-like ATPase, C-terminal domain"/>
    <property type="match status" value="1"/>
</dbReference>
<keyword evidence="3" id="KW-0597">Phosphoprotein</keyword>
<dbReference type="OrthoDB" id="9816309at2"/>
<sequence length="333" mass="37006">MDLDELYRLLRISHVQAQGIVDTVRDPLLVLAGDLTVISANPAFYRTFATDRDSTIGVPLYELGNGQWNIDELRLLLERVIPHSASVFDYEVLARFPDVGRRTMLISAQRLIHPDNGQRVLLVTIVDETTRRRKEEEKKNILIGELDHRIKNLLSVTQALARQTGTAGRTAEEYRDAFLGRFEALARALDVSSRAIAARLPDLVRSVMEPYLAEGTHVSVAEAPSVELRPAYAMSLGMILHELATNAAKYGALSVPEGRVCIDWELGTDDDGGPDIRLRWQERGGPRPSPPESVGFGTRMIRFAAEFELGGTVELDYASEGFVALLSFPRPRS</sequence>
<feature type="domain" description="Signal transduction histidine kinase HWE region" evidence="8">
    <location>
        <begin position="145"/>
        <end position="224"/>
    </location>
</feature>
<dbReference type="Pfam" id="PF08448">
    <property type="entry name" value="PAS_4"/>
    <property type="match status" value="1"/>
</dbReference>
<keyword evidence="6 9" id="KW-0418">Kinase</keyword>
<evidence type="ECO:0000256" key="3">
    <source>
        <dbReference type="ARBA" id="ARBA00022553"/>
    </source>
</evidence>
<evidence type="ECO:0000313" key="10">
    <source>
        <dbReference type="Proteomes" id="UP000244060"/>
    </source>
</evidence>